<dbReference type="Pfam" id="PF02082">
    <property type="entry name" value="Rrf2"/>
    <property type="match status" value="1"/>
</dbReference>
<dbReference type="NCBIfam" id="TIGR00738">
    <property type="entry name" value="rrf2_super"/>
    <property type="match status" value="1"/>
</dbReference>
<reference evidence="2 3" key="1">
    <citation type="submission" date="2018-12" db="EMBL/GenBank/DDBJ databases">
        <title>Rubrispira sanarue gen. nov., sp., nov., a member of the order Silvanigrellales, isolated from a brackish lake in Hamamatsu Japan.</title>
        <authorList>
            <person name="Maejima Y."/>
            <person name="Iino T."/>
            <person name="Muraguchi Y."/>
            <person name="Fukuda K."/>
            <person name="Nojiri H."/>
            <person name="Ohkuma M."/>
            <person name="Moriuchi R."/>
            <person name="Dohra H."/>
            <person name="Kimbara K."/>
            <person name="Shintani M."/>
        </authorList>
    </citation>
    <scope>NUCLEOTIDE SEQUENCE [LARGE SCALE GENOMIC DNA]</scope>
    <source>
        <strain evidence="2 3">RF1110005</strain>
    </source>
</reference>
<dbReference type="InterPro" id="IPR036390">
    <property type="entry name" value="WH_DNA-bd_sf"/>
</dbReference>
<evidence type="ECO:0000256" key="1">
    <source>
        <dbReference type="ARBA" id="ARBA00023125"/>
    </source>
</evidence>
<dbReference type="Proteomes" id="UP000291236">
    <property type="component" value="Chromosome"/>
</dbReference>
<name>A0A4P2VN40_FLUSA</name>
<dbReference type="PANTHER" id="PTHR33221">
    <property type="entry name" value="WINGED HELIX-TURN-HELIX TRANSCRIPTIONAL REGULATOR, RRF2 FAMILY"/>
    <property type="match status" value="1"/>
</dbReference>
<protein>
    <submittedName>
        <fullName evidence="2">Rrf2 family transcriptional regulator</fullName>
    </submittedName>
</protein>
<dbReference type="InterPro" id="IPR000944">
    <property type="entry name" value="Tscrpt_reg_Rrf2"/>
</dbReference>
<dbReference type="Gene3D" id="1.10.10.10">
    <property type="entry name" value="Winged helix-like DNA-binding domain superfamily/Winged helix DNA-binding domain"/>
    <property type="match status" value="1"/>
</dbReference>
<dbReference type="SUPFAM" id="SSF46785">
    <property type="entry name" value="Winged helix' DNA-binding domain"/>
    <property type="match status" value="1"/>
</dbReference>
<dbReference type="GO" id="GO:0005829">
    <property type="term" value="C:cytosol"/>
    <property type="evidence" value="ECO:0007669"/>
    <property type="project" value="TreeGrafter"/>
</dbReference>
<evidence type="ECO:0000313" key="3">
    <source>
        <dbReference type="Proteomes" id="UP000291236"/>
    </source>
</evidence>
<dbReference type="OrthoDB" id="9795923at2"/>
<dbReference type="InterPro" id="IPR036388">
    <property type="entry name" value="WH-like_DNA-bd_sf"/>
</dbReference>
<gene>
    <name evidence="2" type="ORF">JCM31447_27220</name>
</gene>
<keyword evidence="1" id="KW-0238">DNA-binding</keyword>
<dbReference type="RefSeq" id="WP_130611669.1">
    <property type="nucleotide sequence ID" value="NZ_AP019368.1"/>
</dbReference>
<accession>A0A4P2VN40</accession>
<dbReference type="AlphaFoldDB" id="A0A4P2VN40"/>
<keyword evidence="3" id="KW-1185">Reference proteome</keyword>
<sequence>MQLTLQSDYTLRVLIYLALKKDELSTIDEIAEAYQISAHHLTRIVHKLGELAYINTQRGRGGGILLAQLPEKINIGEIIEKIENHFYVVECFDPGKKCCVIQSVCLLKPHIAEATQSFINTLKKKTLADIILNKKQLEKILIKK</sequence>
<dbReference type="EMBL" id="AP019368">
    <property type="protein sequence ID" value="BBH54258.1"/>
    <property type="molecule type" value="Genomic_DNA"/>
</dbReference>
<dbReference type="KEGG" id="sbf:JCM31447_27220"/>
<dbReference type="GO" id="GO:0003700">
    <property type="term" value="F:DNA-binding transcription factor activity"/>
    <property type="evidence" value="ECO:0007669"/>
    <property type="project" value="TreeGrafter"/>
</dbReference>
<organism evidence="2 3">
    <name type="scientific">Fluviispira sanaruensis</name>
    <dbReference type="NCBI Taxonomy" id="2493639"/>
    <lineage>
        <taxon>Bacteria</taxon>
        <taxon>Pseudomonadati</taxon>
        <taxon>Bdellovibrionota</taxon>
        <taxon>Oligoflexia</taxon>
        <taxon>Silvanigrellales</taxon>
        <taxon>Silvanigrellaceae</taxon>
        <taxon>Fluviispira</taxon>
    </lineage>
</organism>
<dbReference type="PROSITE" id="PS51197">
    <property type="entry name" value="HTH_RRF2_2"/>
    <property type="match status" value="1"/>
</dbReference>
<dbReference type="PANTHER" id="PTHR33221:SF4">
    <property type="entry name" value="HTH-TYPE TRANSCRIPTIONAL REPRESSOR NSRR"/>
    <property type="match status" value="1"/>
</dbReference>
<proteinExistence type="predicted"/>
<evidence type="ECO:0000313" key="2">
    <source>
        <dbReference type="EMBL" id="BBH54258.1"/>
    </source>
</evidence>
<dbReference type="GO" id="GO:0003677">
    <property type="term" value="F:DNA binding"/>
    <property type="evidence" value="ECO:0007669"/>
    <property type="project" value="UniProtKB-KW"/>
</dbReference>